<dbReference type="EMBL" id="GBXM01093645">
    <property type="protein sequence ID" value="JAH14932.1"/>
    <property type="molecule type" value="Transcribed_RNA"/>
</dbReference>
<proteinExistence type="predicted"/>
<dbReference type="AlphaFoldDB" id="A0A0E9QEJ7"/>
<reference evidence="1" key="2">
    <citation type="journal article" date="2015" name="Fish Shellfish Immunol.">
        <title>Early steps in the European eel (Anguilla anguilla)-Vibrio vulnificus interaction in the gills: Role of the RtxA13 toxin.</title>
        <authorList>
            <person name="Callol A."/>
            <person name="Pajuelo D."/>
            <person name="Ebbesson L."/>
            <person name="Teles M."/>
            <person name="MacKenzie S."/>
            <person name="Amaro C."/>
        </authorList>
    </citation>
    <scope>NUCLEOTIDE SEQUENCE</scope>
</reference>
<sequence length="24" mass="2934">MYIILKKSMHARMHARTHDMYIDA</sequence>
<protein>
    <submittedName>
        <fullName evidence="1">Uncharacterized protein</fullName>
    </submittedName>
</protein>
<organism evidence="1">
    <name type="scientific">Anguilla anguilla</name>
    <name type="common">European freshwater eel</name>
    <name type="synonym">Muraena anguilla</name>
    <dbReference type="NCBI Taxonomy" id="7936"/>
    <lineage>
        <taxon>Eukaryota</taxon>
        <taxon>Metazoa</taxon>
        <taxon>Chordata</taxon>
        <taxon>Craniata</taxon>
        <taxon>Vertebrata</taxon>
        <taxon>Euteleostomi</taxon>
        <taxon>Actinopterygii</taxon>
        <taxon>Neopterygii</taxon>
        <taxon>Teleostei</taxon>
        <taxon>Anguilliformes</taxon>
        <taxon>Anguillidae</taxon>
        <taxon>Anguilla</taxon>
    </lineage>
</organism>
<reference evidence="1" key="1">
    <citation type="submission" date="2014-11" db="EMBL/GenBank/DDBJ databases">
        <authorList>
            <person name="Amaro Gonzalez C."/>
        </authorList>
    </citation>
    <scope>NUCLEOTIDE SEQUENCE</scope>
</reference>
<name>A0A0E9QEJ7_ANGAN</name>
<accession>A0A0E9QEJ7</accession>
<evidence type="ECO:0000313" key="1">
    <source>
        <dbReference type="EMBL" id="JAH14932.1"/>
    </source>
</evidence>